<dbReference type="AlphaFoldDB" id="A0A0W8E9F5"/>
<gene>
    <name evidence="1" type="ORF">ASZ90_017474</name>
</gene>
<dbReference type="EMBL" id="LNQE01001830">
    <property type="protein sequence ID" value="KUG05091.1"/>
    <property type="molecule type" value="Genomic_DNA"/>
</dbReference>
<proteinExistence type="predicted"/>
<name>A0A0W8E9F5_9ZZZZ</name>
<evidence type="ECO:0000313" key="1">
    <source>
        <dbReference type="EMBL" id="KUG05091.1"/>
    </source>
</evidence>
<comment type="caution">
    <text evidence="1">The sequence shown here is derived from an EMBL/GenBank/DDBJ whole genome shotgun (WGS) entry which is preliminary data.</text>
</comment>
<reference evidence="1" key="1">
    <citation type="journal article" date="2015" name="Proc. Natl. Acad. Sci. U.S.A.">
        <title>Networks of energetic and metabolic interactions define dynamics in microbial communities.</title>
        <authorList>
            <person name="Embree M."/>
            <person name="Liu J.K."/>
            <person name="Al-Bassam M.M."/>
            <person name="Zengler K."/>
        </authorList>
    </citation>
    <scope>NUCLEOTIDE SEQUENCE</scope>
</reference>
<sequence length="37" mass="4087">MKSDTVYLIHILECIAKIEDYTKSGKIGASFVKAGKK</sequence>
<protein>
    <submittedName>
        <fullName evidence="1">Uncharacterized protein</fullName>
    </submittedName>
</protein>
<accession>A0A0W8E9F5</accession>
<organism evidence="1">
    <name type="scientific">hydrocarbon metagenome</name>
    <dbReference type="NCBI Taxonomy" id="938273"/>
    <lineage>
        <taxon>unclassified sequences</taxon>
        <taxon>metagenomes</taxon>
        <taxon>ecological metagenomes</taxon>
    </lineage>
</organism>